<dbReference type="PANTHER" id="PTHR33675">
    <property type="entry name" value="NUCLEAR RECEPTOR FAMILY 2 GROUP C PROTEIN"/>
    <property type="match status" value="1"/>
</dbReference>
<accession>A0AAN8V3Y9</accession>
<dbReference type="PANTHER" id="PTHR33675:SF1">
    <property type="entry name" value="HOLOCARBOXYLASE SYNTHETASE"/>
    <property type="match status" value="1"/>
</dbReference>
<sequence length="172" mass="19130">MAKKRKSDASRLDEEKLYQWILRQQEEGARVTTTEIVSYLQQELEYGDESPMSPRVPLQHSQTAIQHMNSGLPVSSNSFGLSATGQGTRPGYLEGKNSVFSNALSSPVRRSLQPFHLSQGGYNANNIMPYGNGPRNNESNSSQNPNRESNSPRSFDSSMDMHADSPGLEYPY</sequence>
<keyword evidence="3" id="KW-1185">Reference proteome</keyword>
<name>A0AAN8V3Y9_9MAGN</name>
<reference evidence="2 3" key="1">
    <citation type="submission" date="2023-12" db="EMBL/GenBank/DDBJ databases">
        <title>A high-quality genome assembly for Dillenia turbinata (Dilleniales).</title>
        <authorList>
            <person name="Chanderbali A."/>
        </authorList>
    </citation>
    <scope>NUCLEOTIDE SEQUENCE [LARGE SCALE GENOMIC DNA]</scope>
    <source>
        <strain evidence="2">LSX21</strain>
        <tissue evidence="2">Leaf</tissue>
    </source>
</reference>
<evidence type="ECO:0000313" key="3">
    <source>
        <dbReference type="Proteomes" id="UP001370490"/>
    </source>
</evidence>
<gene>
    <name evidence="2" type="ORF">RJ641_011205</name>
</gene>
<evidence type="ECO:0000256" key="1">
    <source>
        <dbReference type="SAM" id="MobiDB-lite"/>
    </source>
</evidence>
<evidence type="ECO:0000313" key="2">
    <source>
        <dbReference type="EMBL" id="KAK6922901.1"/>
    </source>
</evidence>
<dbReference type="Proteomes" id="UP001370490">
    <property type="component" value="Unassembled WGS sequence"/>
</dbReference>
<dbReference type="AlphaFoldDB" id="A0AAN8V3Y9"/>
<dbReference type="EMBL" id="JBAMMX010000018">
    <property type="protein sequence ID" value="KAK6922901.1"/>
    <property type="molecule type" value="Genomic_DNA"/>
</dbReference>
<feature type="compositionally biased region" description="Polar residues" evidence="1">
    <location>
        <begin position="134"/>
        <end position="157"/>
    </location>
</feature>
<comment type="caution">
    <text evidence="2">The sequence shown here is derived from an EMBL/GenBank/DDBJ whole genome shotgun (WGS) entry which is preliminary data.</text>
</comment>
<feature type="region of interest" description="Disordered" evidence="1">
    <location>
        <begin position="116"/>
        <end position="172"/>
    </location>
</feature>
<protein>
    <submittedName>
        <fullName evidence="2">Uncharacterized protein</fullName>
    </submittedName>
</protein>
<organism evidence="2 3">
    <name type="scientific">Dillenia turbinata</name>
    <dbReference type="NCBI Taxonomy" id="194707"/>
    <lineage>
        <taxon>Eukaryota</taxon>
        <taxon>Viridiplantae</taxon>
        <taxon>Streptophyta</taxon>
        <taxon>Embryophyta</taxon>
        <taxon>Tracheophyta</taxon>
        <taxon>Spermatophyta</taxon>
        <taxon>Magnoliopsida</taxon>
        <taxon>eudicotyledons</taxon>
        <taxon>Gunneridae</taxon>
        <taxon>Pentapetalae</taxon>
        <taxon>Dilleniales</taxon>
        <taxon>Dilleniaceae</taxon>
        <taxon>Dillenia</taxon>
    </lineage>
</organism>
<proteinExistence type="predicted"/>